<evidence type="ECO:0000313" key="2">
    <source>
        <dbReference type="Proteomes" id="UP000006882"/>
    </source>
</evidence>
<sequence length="40" mass="4361">MGAHTTLIPFYHNPTNSCLFLSVYRELLLGHLGQESGVSG</sequence>
<name>A0A251QRB0_PRUPE</name>
<keyword evidence="2" id="KW-1185">Reference proteome</keyword>
<accession>A0A251QRB0</accession>
<gene>
    <name evidence="1" type="ORF">PRUPE_1G016200</name>
</gene>
<reference evidence="1 2" key="1">
    <citation type="journal article" date="2013" name="Nat. Genet.">
        <title>The high-quality draft genome of peach (Prunus persica) identifies unique patterns of genetic diversity, domestication and genome evolution.</title>
        <authorList>
            <consortium name="International Peach Genome Initiative"/>
            <person name="Verde I."/>
            <person name="Abbott A.G."/>
            <person name="Scalabrin S."/>
            <person name="Jung S."/>
            <person name="Shu S."/>
            <person name="Marroni F."/>
            <person name="Zhebentyayeva T."/>
            <person name="Dettori M.T."/>
            <person name="Grimwood J."/>
            <person name="Cattonaro F."/>
            <person name="Zuccolo A."/>
            <person name="Rossini L."/>
            <person name="Jenkins J."/>
            <person name="Vendramin E."/>
            <person name="Meisel L.A."/>
            <person name="Decroocq V."/>
            <person name="Sosinski B."/>
            <person name="Prochnik S."/>
            <person name="Mitros T."/>
            <person name="Policriti A."/>
            <person name="Cipriani G."/>
            <person name="Dondini L."/>
            <person name="Ficklin S."/>
            <person name="Goodstein D.M."/>
            <person name="Xuan P."/>
            <person name="Del Fabbro C."/>
            <person name="Aramini V."/>
            <person name="Copetti D."/>
            <person name="Gonzalez S."/>
            <person name="Horner D.S."/>
            <person name="Falchi R."/>
            <person name="Lucas S."/>
            <person name="Mica E."/>
            <person name="Maldonado J."/>
            <person name="Lazzari B."/>
            <person name="Bielenberg D."/>
            <person name="Pirona R."/>
            <person name="Miculan M."/>
            <person name="Barakat A."/>
            <person name="Testolin R."/>
            <person name="Stella A."/>
            <person name="Tartarini S."/>
            <person name="Tonutti P."/>
            <person name="Arus P."/>
            <person name="Orellana A."/>
            <person name="Wells C."/>
            <person name="Main D."/>
            <person name="Vizzotto G."/>
            <person name="Silva H."/>
            <person name="Salamini F."/>
            <person name="Schmutz J."/>
            <person name="Morgante M."/>
            <person name="Rokhsar D.S."/>
        </authorList>
    </citation>
    <scope>NUCLEOTIDE SEQUENCE [LARGE SCALE GENOMIC DNA]</scope>
    <source>
        <strain evidence="2">cv. Nemared</strain>
    </source>
</reference>
<dbReference type="Proteomes" id="UP000006882">
    <property type="component" value="Chromosome G1"/>
</dbReference>
<protein>
    <submittedName>
        <fullName evidence="1">Uncharacterized protein</fullName>
    </submittedName>
</protein>
<organism evidence="1 2">
    <name type="scientific">Prunus persica</name>
    <name type="common">Peach</name>
    <name type="synonym">Amygdalus persica</name>
    <dbReference type="NCBI Taxonomy" id="3760"/>
    <lineage>
        <taxon>Eukaryota</taxon>
        <taxon>Viridiplantae</taxon>
        <taxon>Streptophyta</taxon>
        <taxon>Embryophyta</taxon>
        <taxon>Tracheophyta</taxon>
        <taxon>Spermatophyta</taxon>
        <taxon>Magnoliopsida</taxon>
        <taxon>eudicotyledons</taxon>
        <taxon>Gunneridae</taxon>
        <taxon>Pentapetalae</taxon>
        <taxon>rosids</taxon>
        <taxon>fabids</taxon>
        <taxon>Rosales</taxon>
        <taxon>Rosaceae</taxon>
        <taxon>Amygdaloideae</taxon>
        <taxon>Amygdaleae</taxon>
        <taxon>Prunus</taxon>
    </lineage>
</organism>
<proteinExistence type="predicted"/>
<dbReference type="Gramene" id="ONI26306">
    <property type="protein sequence ID" value="ONI26306"/>
    <property type="gene ID" value="PRUPE_1G016200"/>
</dbReference>
<dbReference type="AlphaFoldDB" id="A0A251QRB0"/>
<evidence type="ECO:0000313" key="1">
    <source>
        <dbReference type="EMBL" id="ONI26306.1"/>
    </source>
</evidence>
<dbReference type="EMBL" id="CM007651">
    <property type="protein sequence ID" value="ONI26306.1"/>
    <property type="molecule type" value="Genomic_DNA"/>
</dbReference>